<protein>
    <submittedName>
        <fullName evidence="2">Uncharacterized protein</fullName>
    </submittedName>
</protein>
<reference evidence="2" key="1">
    <citation type="journal article" date="2015" name="Nature">
        <title>Complex archaea that bridge the gap between prokaryotes and eukaryotes.</title>
        <authorList>
            <person name="Spang A."/>
            <person name="Saw J.H."/>
            <person name="Jorgensen S.L."/>
            <person name="Zaremba-Niedzwiedzka K."/>
            <person name="Martijn J."/>
            <person name="Lind A.E."/>
            <person name="van Eijk R."/>
            <person name="Schleper C."/>
            <person name="Guy L."/>
            <person name="Ettema T.J."/>
        </authorList>
    </citation>
    <scope>NUCLEOTIDE SEQUENCE</scope>
</reference>
<feature type="region of interest" description="Disordered" evidence="1">
    <location>
        <begin position="33"/>
        <end position="55"/>
    </location>
</feature>
<name>A0A0F9F2Q2_9ZZZZ</name>
<gene>
    <name evidence="2" type="ORF">LCGC14_2002610</name>
</gene>
<dbReference type="AlphaFoldDB" id="A0A0F9F2Q2"/>
<feature type="compositionally biased region" description="Polar residues" evidence="1">
    <location>
        <begin position="34"/>
        <end position="55"/>
    </location>
</feature>
<dbReference type="EMBL" id="LAZR01022787">
    <property type="protein sequence ID" value="KKL80654.1"/>
    <property type="molecule type" value="Genomic_DNA"/>
</dbReference>
<organism evidence="2">
    <name type="scientific">marine sediment metagenome</name>
    <dbReference type="NCBI Taxonomy" id="412755"/>
    <lineage>
        <taxon>unclassified sequences</taxon>
        <taxon>metagenomes</taxon>
        <taxon>ecological metagenomes</taxon>
    </lineage>
</organism>
<proteinExistence type="predicted"/>
<sequence>MNNTEIKGPPRVSFSGLHSGGPFYISPLRLTGAGSVNTRPGTKQGSSCFSETVDD</sequence>
<evidence type="ECO:0000313" key="2">
    <source>
        <dbReference type="EMBL" id="KKL80654.1"/>
    </source>
</evidence>
<accession>A0A0F9F2Q2</accession>
<comment type="caution">
    <text evidence="2">The sequence shown here is derived from an EMBL/GenBank/DDBJ whole genome shotgun (WGS) entry which is preliminary data.</text>
</comment>
<evidence type="ECO:0000256" key="1">
    <source>
        <dbReference type="SAM" id="MobiDB-lite"/>
    </source>
</evidence>